<comment type="caution">
    <text evidence="1">The sequence shown here is derived from an EMBL/GenBank/DDBJ whole genome shotgun (WGS) entry which is preliminary data.</text>
</comment>
<evidence type="ECO:0000313" key="1">
    <source>
        <dbReference type="EMBL" id="RSN70918.1"/>
    </source>
</evidence>
<accession>A0A429GAR0</accession>
<proteinExistence type="predicted"/>
<gene>
    <name evidence="1" type="ORF">D9Q81_00100</name>
</gene>
<dbReference type="AlphaFoldDB" id="A0A429GAR0"/>
<dbReference type="Proteomes" id="UP000278149">
    <property type="component" value="Unassembled WGS sequence"/>
</dbReference>
<dbReference type="GeneID" id="6093536"/>
<name>A0A429GAR0_9CREN</name>
<reference evidence="1 2" key="1">
    <citation type="submission" date="2018-10" db="EMBL/GenBank/DDBJ databases">
        <title>Co-occurring genomic capacity for anaerobic methane metabolism and dissimilatory sulfite reduction discovered in the Korarchaeota.</title>
        <authorList>
            <person name="Mckay L.J."/>
            <person name="Dlakic M."/>
            <person name="Fields M.W."/>
            <person name="Delmont T.O."/>
            <person name="Eren A.M."/>
            <person name="Jay Z.J."/>
            <person name="Klingelsmith K.B."/>
            <person name="Rusch D.B."/>
            <person name="Inskeep W.P."/>
        </authorList>
    </citation>
    <scope>NUCLEOTIDE SEQUENCE [LARGE SCALE GENOMIC DNA]</scope>
    <source>
        <strain evidence="1 2">WS</strain>
    </source>
</reference>
<organism evidence="1 2">
    <name type="scientific">Candidatus Korarchaeum cryptofilum</name>
    <dbReference type="NCBI Taxonomy" id="498846"/>
    <lineage>
        <taxon>Archaea</taxon>
        <taxon>Thermoproteota</taxon>
        <taxon>Candidatus Korarchaeia</taxon>
        <taxon>Candidatus Korarchaeales</taxon>
        <taxon>Candidatus Korarchaeaceae</taxon>
        <taxon>Candidatus Korarchaeum</taxon>
    </lineage>
</organism>
<evidence type="ECO:0008006" key="3">
    <source>
        <dbReference type="Google" id="ProtNLM"/>
    </source>
</evidence>
<evidence type="ECO:0000313" key="2">
    <source>
        <dbReference type="Proteomes" id="UP000278149"/>
    </source>
</evidence>
<dbReference type="RefSeq" id="WP_012308904.1">
    <property type="nucleotide sequence ID" value="NZ_RCOR01000001.1"/>
</dbReference>
<protein>
    <recommendedName>
        <fullName evidence="3">DNA alkylation repair protein</fullName>
    </recommendedName>
</protein>
<sequence length="200" mass="23326">MMKCPDPDEVAPKLLNALRRGCPSFSEVLREETADCRTPTKMNIPSYFSAMLGDRIGRLMNPDDFQLVKCWCELSEGRLILAVALGRIAMSFPRRAFEIARDLERCGEKELLSRFVYPIVAIWDPRILDSLDRYSYLMSWAWLASYVPEDFDEAMERVMLRSDILDEALIKALKRLRKVNPARTYERIKDMPYLLRRVIP</sequence>
<dbReference type="EMBL" id="RCOR01000001">
    <property type="protein sequence ID" value="RSN70918.1"/>
    <property type="molecule type" value="Genomic_DNA"/>
</dbReference>